<evidence type="ECO:0000256" key="1">
    <source>
        <dbReference type="SAM" id="MobiDB-lite"/>
    </source>
</evidence>
<dbReference type="InterPro" id="IPR011990">
    <property type="entry name" value="TPR-like_helical_dom_sf"/>
</dbReference>
<reference evidence="2 5" key="1">
    <citation type="journal article" date="2019" name="Int. J. Syst. Evol. Microbiol.">
        <title>The Global Catalogue of Microorganisms (GCM) 10K type strain sequencing project: providing services to taxonomists for standard genome sequencing and annotation.</title>
        <authorList>
            <consortium name="The Broad Institute Genomics Platform"/>
            <consortium name="The Broad Institute Genome Sequencing Center for Infectious Disease"/>
            <person name="Wu L."/>
            <person name="Ma J."/>
        </authorList>
    </citation>
    <scope>NUCLEOTIDE SEQUENCE [LARGE SCALE GENOMIC DNA]</scope>
    <source>
        <strain evidence="2 5">JCM 10667</strain>
    </source>
</reference>
<reference evidence="2" key="3">
    <citation type="submission" date="2023-12" db="EMBL/GenBank/DDBJ databases">
        <authorList>
            <person name="Sun Q."/>
            <person name="Inoue M."/>
        </authorList>
    </citation>
    <scope>NUCLEOTIDE SEQUENCE</scope>
    <source>
        <strain evidence="2">JCM 10667</strain>
    </source>
</reference>
<dbReference type="Gene3D" id="1.25.40.10">
    <property type="entry name" value="Tetratricopeptide repeat domain"/>
    <property type="match status" value="2"/>
</dbReference>
<dbReference type="EMBL" id="JACHMV010000001">
    <property type="protein sequence ID" value="MBB4778727.1"/>
    <property type="molecule type" value="Genomic_DNA"/>
</dbReference>
<dbReference type="InterPro" id="IPR019734">
    <property type="entry name" value="TPR_rpt"/>
</dbReference>
<dbReference type="PANTHER" id="PTHR46082">
    <property type="entry name" value="ATP/GTP-BINDING PROTEIN-RELATED"/>
    <property type="match status" value="1"/>
</dbReference>
<dbReference type="Gene3D" id="3.40.50.300">
    <property type="entry name" value="P-loop containing nucleotide triphosphate hydrolases"/>
    <property type="match status" value="1"/>
</dbReference>
<organism evidence="3 4">
    <name type="scientific">Actinomadura livida</name>
    <dbReference type="NCBI Taxonomy" id="79909"/>
    <lineage>
        <taxon>Bacteria</taxon>
        <taxon>Bacillati</taxon>
        <taxon>Actinomycetota</taxon>
        <taxon>Actinomycetes</taxon>
        <taxon>Streptosporangiales</taxon>
        <taxon>Thermomonosporaceae</taxon>
        <taxon>Actinomadura</taxon>
    </lineage>
</organism>
<dbReference type="Proteomes" id="UP001501427">
    <property type="component" value="Unassembled WGS sequence"/>
</dbReference>
<evidence type="ECO:0000313" key="3">
    <source>
        <dbReference type="EMBL" id="MBB4778727.1"/>
    </source>
</evidence>
<dbReference type="EMBL" id="BAAAHD010000034">
    <property type="protein sequence ID" value="GAA0574253.1"/>
    <property type="molecule type" value="Genomic_DNA"/>
</dbReference>
<feature type="compositionally biased region" description="Basic and acidic residues" evidence="1">
    <location>
        <begin position="388"/>
        <end position="406"/>
    </location>
</feature>
<dbReference type="Pfam" id="PF13374">
    <property type="entry name" value="TPR_10"/>
    <property type="match status" value="4"/>
</dbReference>
<evidence type="ECO:0000313" key="2">
    <source>
        <dbReference type="EMBL" id="GAA0574253.1"/>
    </source>
</evidence>
<comment type="caution">
    <text evidence="3">The sequence shown here is derived from an EMBL/GenBank/DDBJ whole genome shotgun (WGS) entry which is preliminary data.</text>
</comment>
<feature type="compositionally biased region" description="Basic residues" evidence="1">
    <location>
        <begin position="821"/>
        <end position="830"/>
    </location>
</feature>
<sequence length="830" mass="88500">MSSGGGSSPGEVGRDAARPGGLIEAAGAGAMAAGGDIIGSSTHVGDVYRAAPLPRPEDVDPPPRVPPALPLHTATFVGRDEKLAELEDALEAPGGAVVQAVHGLGGVGKSALAAQWAHRHADEHDLTWWITADSAAGVTAGLADLAGMLVPEMTRGAPAAVGLEDRADWARRWLAAHTGWLVVLDNVTHPADVAELVTGAPGGRFLITSRLREGWYDLVPALIELDVLSASEAEELLARILTTGRPADLTGAAELCAELGHLPLAVKQAGAYMRQTHLSPVAYLELLRAEPAVMYDQAARGADGERTIARIWRLTLDHLAADGSLAGDVLRVLAWWAPEGIPRGLLAPLGGAAELATALGDLSAYNMINLDADTVTVHRLVQAVARTPDPRPVQDDGDPHRRPDDIDRARSQATDLLNQAIPTTVEDPAQWPTWQILAPHVTALVDRTGPDTDTIAMARVLSGTACFLLGQGALNRAITYFRRALAGRERMLGGDHRDTLESRSNLASAYQAAGDLGRAIPLFEAALTDCERTLDNDHPDVLMFRNNLALAYQVAGDLRRAVPLYRRILDDCERLLGLDHHRSLTYRNNLASAYEAAGDVGRAVRLYEVTLADRRRVLGDDHPDTLASRNNLAHAYVVAGDAGRAISLLEAALADCERVLGDDHPDTLGSRNNLAHAYVVAGDAGRAIPLFEATVTDRGRVLGDDHPDTLVSRNNLAAAYEAAGDLGRAVRLYKSTLADRERVWGDDHPDTLVSRNNLANAYVRAGNLGRALPLFQQALADSERVLGADHPSTERVRTNLEAARRMVGSGIPGARSARTAGGRRRPRPGR</sequence>
<keyword evidence="5" id="KW-1185">Reference proteome</keyword>
<dbReference type="Pfam" id="PF13424">
    <property type="entry name" value="TPR_12"/>
    <property type="match status" value="2"/>
</dbReference>
<dbReference type="Proteomes" id="UP000549343">
    <property type="component" value="Unassembled WGS sequence"/>
</dbReference>
<dbReference type="PANTHER" id="PTHR46082:SF6">
    <property type="entry name" value="AAA+ ATPASE DOMAIN-CONTAINING PROTEIN-RELATED"/>
    <property type="match status" value="1"/>
</dbReference>
<gene>
    <name evidence="2" type="primary">fxsT</name>
    <name evidence="3" type="ORF">F4557_007145</name>
    <name evidence="2" type="ORF">GCM10009546_41190</name>
</gene>
<feature type="region of interest" description="Disordered" evidence="1">
    <location>
        <begin position="385"/>
        <end position="406"/>
    </location>
</feature>
<name>A0A7W7IKE1_9ACTN</name>
<reference evidence="3 4" key="2">
    <citation type="submission" date="2020-08" db="EMBL/GenBank/DDBJ databases">
        <title>Sequencing the genomes of 1000 actinobacteria strains.</title>
        <authorList>
            <person name="Klenk H.-P."/>
        </authorList>
    </citation>
    <scope>NUCLEOTIDE SEQUENCE [LARGE SCALE GENOMIC DNA]</scope>
    <source>
        <strain evidence="3 4">DSM 44772</strain>
    </source>
</reference>
<evidence type="ECO:0000313" key="5">
    <source>
        <dbReference type="Proteomes" id="UP001501427"/>
    </source>
</evidence>
<dbReference type="InterPro" id="IPR053137">
    <property type="entry name" value="NLR-like"/>
</dbReference>
<dbReference type="SMART" id="SM00028">
    <property type="entry name" value="TPR"/>
    <property type="match status" value="6"/>
</dbReference>
<dbReference type="AlphaFoldDB" id="A0A7W7IKE1"/>
<dbReference type="PRINTS" id="PR00364">
    <property type="entry name" value="DISEASERSIST"/>
</dbReference>
<protein>
    <submittedName>
        <fullName evidence="2">FxSxx-COOH system tetratricopeptide repeat protein</fullName>
    </submittedName>
    <submittedName>
        <fullName evidence="3">Tetratricopeptide (TPR) repeat protein</fullName>
    </submittedName>
</protein>
<dbReference type="SUPFAM" id="SSF48452">
    <property type="entry name" value="TPR-like"/>
    <property type="match status" value="3"/>
</dbReference>
<dbReference type="RefSeq" id="WP_221480933.1">
    <property type="nucleotide sequence ID" value="NZ_BAAAHD010000034.1"/>
</dbReference>
<dbReference type="InterPro" id="IPR027417">
    <property type="entry name" value="P-loop_NTPase"/>
</dbReference>
<dbReference type="SUPFAM" id="SSF52540">
    <property type="entry name" value="P-loop containing nucleoside triphosphate hydrolases"/>
    <property type="match status" value="1"/>
</dbReference>
<dbReference type="NCBIfam" id="NF040586">
    <property type="entry name" value="FxSxx_TPR"/>
    <property type="match status" value="1"/>
</dbReference>
<accession>A0A7W7IKE1</accession>
<evidence type="ECO:0000313" key="4">
    <source>
        <dbReference type="Proteomes" id="UP000549343"/>
    </source>
</evidence>
<proteinExistence type="predicted"/>
<feature type="region of interest" description="Disordered" evidence="1">
    <location>
        <begin position="806"/>
        <end position="830"/>
    </location>
</feature>